<comment type="subcellular location">
    <subcellularLocation>
        <location evidence="1">Cell membrane</location>
        <topology evidence="1">Multi-pass membrane protein</topology>
    </subcellularLocation>
</comment>
<organism evidence="7 8">
    <name type="scientific">Flavobacterium profundi</name>
    <dbReference type="NCBI Taxonomy" id="1774945"/>
    <lineage>
        <taxon>Bacteria</taxon>
        <taxon>Pseudomonadati</taxon>
        <taxon>Bacteroidota</taxon>
        <taxon>Flavobacteriia</taxon>
        <taxon>Flavobacteriales</taxon>
        <taxon>Flavobacteriaceae</taxon>
        <taxon>Flavobacterium</taxon>
    </lineage>
</organism>
<protein>
    <submittedName>
        <fullName evidence="7">LysE family translocator</fullName>
    </submittedName>
</protein>
<dbReference type="PANTHER" id="PTHR30086:SF20">
    <property type="entry name" value="ARGININE EXPORTER PROTEIN ARGO-RELATED"/>
    <property type="match status" value="1"/>
</dbReference>
<feature type="transmembrane region" description="Helical" evidence="6">
    <location>
        <begin position="193"/>
        <end position="211"/>
    </location>
</feature>
<dbReference type="PANTHER" id="PTHR30086">
    <property type="entry name" value="ARGININE EXPORTER PROTEIN ARGO"/>
    <property type="match status" value="1"/>
</dbReference>
<evidence type="ECO:0000256" key="3">
    <source>
        <dbReference type="ARBA" id="ARBA00022692"/>
    </source>
</evidence>
<evidence type="ECO:0000256" key="6">
    <source>
        <dbReference type="SAM" id="Phobius"/>
    </source>
</evidence>
<dbReference type="EMBL" id="WQLW01000013">
    <property type="protein sequence ID" value="MVO10587.1"/>
    <property type="molecule type" value="Genomic_DNA"/>
</dbReference>
<keyword evidence="8" id="KW-1185">Reference proteome</keyword>
<evidence type="ECO:0000256" key="5">
    <source>
        <dbReference type="ARBA" id="ARBA00023136"/>
    </source>
</evidence>
<evidence type="ECO:0000256" key="4">
    <source>
        <dbReference type="ARBA" id="ARBA00022989"/>
    </source>
</evidence>
<evidence type="ECO:0000256" key="1">
    <source>
        <dbReference type="ARBA" id="ARBA00004651"/>
    </source>
</evidence>
<dbReference type="RefSeq" id="WP_140999011.1">
    <property type="nucleotide sequence ID" value="NZ_VDCZ01000013.1"/>
</dbReference>
<feature type="transmembrane region" description="Helical" evidence="6">
    <location>
        <begin position="6"/>
        <end position="27"/>
    </location>
</feature>
<proteinExistence type="predicted"/>
<feature type="transmembrane region" description="Helical" evidence="6">
    <location>
        <begin position="153"/>
        <end position="173"/>
    </location>
</feature>
<comment type="caution">
    <text evidence="7">The sequence shown here is derived from an EMBL/GenBank/DDBJ whole genome shotgun (WGS) entry which is preliminary data.</text>
</comment>
<keyword evidence="5 6" id="KW-0472">Membrane</keyword>
<evidence type="ECO:0000313" key="8">
    <source>
        <dbReference type="Proteomes" id="UP000431264"/>
    </source>
</evidence>
<name>A0A6I4IUI9_9FLAO</name>
<evidence type="ECO:0000313" key="7">
    <source>
        <dbReference type="EMBL" id="MVO10587.1"/>
    </source>
</evidence>
<keyword evidence="3 6" id="KW-0812">Transmembrane</keyword>
<dbReference type="AlphaFoldDB" id="A0A6I4IUI9"/>
<dbReference type="OrthoDB" id="679767at2"/>
<reference evidence="8" key="1">
    <citation type="submission" date="2019-05" db="EMBL/GenBank/DDBJ databases">
        <title>Flavobacterium profundi sp. nov., isolated from a deep-sea seamount.</title>
        <authorList>
            <person name="Zhang D.-C."/>
        </authorList>
    </citation>
    <scope>NUCLEOTIDE SEQUENCE [LARGE SCALE GENOMIC DNA]</scope>
    <source>
        <strain evidence="8">TP390</strain>
    </source>
</reference>
<dbReference type="GO" id="GO:0005886">
    <property type="term" value="C:plasma membrane"/>
    <property type="evidence" value="ECO:0007669"/>
    <property type="project" value="UniProtKB-SubCell"/>
</dbReference>
<gene>
    <name evidence="7" type="ORF">GOQ30_15545</name>
</gene>
<dbReference type="Proteomes" id="UP000431264">
    <property type="component" value="Unassembled WGS sequence"/>
</dbReference>
<feature type="transmembrane region" description="Helical" evidence="6">
    <location>
        <begin position="39"/>
        <end position="59"/>
    </location>
</feature>
<dbReference type="Pfam" id="PF01810">
    <property type="entry name" value="LysE"/>
    <property type="match status" value="1"/>
</dbReference>
<feature type="transmembrane region" description="Helical" evidence="6">
    <location>
        <begin position="71"/>
        <end position="90"/>
    </location>
</feature>
<keyword evidence="4 6" id="KW-1133">Transmembrane helix</keyword>
<dbReference type="InterPro" id="IPR001123">
    <property type="entry name" value="LeuE-type"/>
</dbReference>
<dbReference type="GO" id="GO:0015171">
    <property type="term" value="F:amino acid transmembrane transporter activity"/>
    <property type="evidence" value="ECO:0007669"/>
    <property type="project" value="TreeGrafter"/>
</dbReference>
<sequence length="226" mass="26006">MWQDILAAIPWGLLLAFSIGPGFFVLLETSITKGFRAALTLDLGIVFGDILFILIAYLSTNQLLEQLKDNPTLFIVGGLIMLGYGLISFIQLKKTYKKKQDIPEDEDNIQKNNYFGLFFKGFLVNFINIGVLGFWLMIIITHGPKMHMETQRIIIFFGAILFFYLLFDIAKILLAKQLKNKLTPLNIYKIKRVISIVILIFGLFFVLQGLFPNEKQKLQQHFDMFK</sequence>
<keyword evidence="2" id="KW-1003">Cell membrane</keyword>
<accession>A0A6I4IUI9</accession>
<evidence type="ECO:0000256" key="2">
    <source>
        <dbReference type="ARBA" id="ARBA00022475"/>
    </source>
</evidence>
<feature type="transmembrane region" description="Helical" evidence="6">
    <location>
        <begin position="117"/>
        <end position="141"/>
    </location>
</feature>